<keyword evidence="5" id="KW-0634">PQQ</keyword>
<feature type="domain" description="Glucose/Sorbosone dehydrogenase" evidence="12">
    <location>
        <begin position="89"/>
        <end position="400"/>
    </location>
</feature>
<name>A0AAD4SYM2_9MAGN</name>
<dbReference type="GO" id="GO:0005886">
    <property type="term" value="C:plasma membrane"/>
    <property type="evidence" value="ECO:0007669"/>
    <property type="project" value="UniProtKB-SubCell"/>
</dbReference>
<keyword evidence="4 11" id="KW-0732">Signal</keyword>
<dbReference type="Pfam" id="PF07995">
    <property type="entry name" value="GSDH"/>
    <property type="match status" value="1"/>
</dbReference>
<keyword evidence="14" id="KW-1185">Reference proteome</keyword>
<accession>A0AAD4SYM2</accession>
<keyword evidence="3" id="KW-1003">Cell membrane</keyword>
<feature type="chain" id="PRO_5042119073" description="Glucose/Sorbosone dehydrogenase domain-containing protein" evidence="11">
    <location>
        <begin position="25"/>
        <end position="522"/>
    </location>
</feature>
<evidence type="ECO:0000256" key="8">
    <source>
        <dbReference type="ARBA" id="ARBA00023180"/>
    </source>
</evidence>
<evidence type="ECO:0000256" key="7">
    <source>
        <dbReference type="ARBA" id="ARBA00023136"/>
    </source>
</evidence>
<dbReference type="FunFam" id="2.120.10.30:FF:000067">
    <property type="entry name" value="HHIP-like 1"/>
    <property type="match status" value="1"/>
</dbReference>
<evidence type="ECO:0000256" key="9">
    <source>
        <dbReference type="ARBA" id="ARBA00023288"/>
    </source>
</evidence>
<evidence type="ECO:0000256" key="1">
    <source>
        <dbReference type="ARBA" id="ARBA00001931"/>
    </source>
</evidence>
<reference evidence="13" key="1">
    <citation type="submission" date="2022-04" db="EMBL/GenBank/DDBJ databases">
        <title>A functionally conserved STORR gene fusion in Papaver species that diverged 16.8 million years ago.</title>
        <authorList>
            <person name="Catania T."/>
        </authorList>
    </citation>
    <scope>NUCLEOTIDE SEQUENCE</scope>
    <source>
        <strain evidence="13">S-188037</strain>
    </source>
</reference>
<dbReference type="Gene3D" id="2.120.10.30">
    <property type="entry name" value="TolB, C-terminal domain"/>
    <property type="match status" value="1"/>
</dbReference>
<dbReference type="PANTHER" id="PTHR19328">
    <property type="entry name" value="HEDGEHOG-INTERACTING PROTEIN"/>
    <property type="match status" value="1"/>
</dbReference>
<organism evidence="13 14">
    <name type="scientific">Papaver atlanticum</name>
    <dbReference type="NCBI Taxonomy" id="357466"/>
    <lineage>
        <taxon>Eukaryota</taxon>
        <taxon>Viridiplantae</taxon>
        <taxon>Streptophyta</taxon>
        <taxon>Embryophyta</taxon>
        <taxon>Tracheophyta</taxon>
        <taxon>Spermatophyta</taxon>
        <taxon>Magnoliopsida</taxon>
        <taxon>Ranunculales</taxon>
        <taxon>Papaveraceae</taxon>
        <taxon>Papaveroideae</taxon>
        <taxon>Papaver</taxon>
    </lineage>
</organism>
<gene>
    <name evidence="13" type="ORF">MKW98_004110</name>
</gene>
<evidence type="ECO:0000259" key="12">
    <source>
        <dbReference type="Pfam" id="PF07995"/>
    </source>
</evidence>
<keyword evidence="8" id="KW-0325">Glycoprotein</keyword>
<sequence length="522" mass="57863">MGEATAFLLLLSCLQLLLLPSVASTETHPRQPNGICLEKIANGSYLDMAAHPDGSNRVFLANIHGKIWLATVPEQGFGEEMLIADESSPFLDITDTVHVESELGLLSIAFHPKFAQNGRFFASYNCDNAKWFGCYGRCSCNTDVNCDPSKLSPRNGAKPCQYHSVVSEFTANGSSLSDPSLVIRANPTEVRRIFTMGLAYTTFHGGQILFGPDGYLYLTTGDNEARTDPYNFAQNKKSLLGKILRFDIDKIPGTKETSKFRQWGNYSVPNDNPYNDDKELLPEIWSLGLSNPWRCSFDPDRPSYFLCGDCGQDNYEEVNLITKGGNYGWRDYEGTTFAHPPNFTKQGNITISDEKYIPPIMGYAHSSVNANEGSAAITGGYFYRSKTDPCMYGRYLYADLYGSGMWVGTESPINSGNFSTSKISFGCAYDSPLQCNLAEESSLPSVGYLFSMGTDNKNDVFLLTNNGILRIVRPSRCNHTCSLENITDSRNSHLMHPSCNSCRIPQTKLLILFPSLVLLLFL</sequence>
<comment type="similarity">
    <text evidence="10">Belongs to the PQQ oxidoreductase GdhB family.</text>
</comment>
<dbReference type="InterPro" id="IPR012938">
    <property type="entry name" value="Glc/Sorbosone_DH"/>
</dbReference>
<evidence type="ECO:0000256" key="10">
    <source>
        <dbReference type="ARBA" id="ARBA00061483"/>
    </source>
</evidence>
<proteinExistence type="inferred from homology"/>
<evidence type="ECO:0000256" key="6">
    <source>
        <dbReference type="ARBA" id="ARBA00023002"/>
    </source>
</evidence>
<comment type="cofactor">
    <cofactor evidence="1">
        <name>pyrroloquinoline quinone</name>
        <dbReference type="ChEBI" id="CHEBI:58442"/>
    </cofactor>
</comment>
<keyword evidence="7" id="KW-0472">Membrane</keyword>
<comment type="subcellular location">
    <subcellularLocation>
        <location evidence="2">Cell membrane</location>
        <topology evidence="2">Lipid-anchor</topology>
    </subcellularLocation>
</comment>
<evidence type="ECO:0000313" key="14">
    <source>
        <dbReference type="Proteomes" id="UP001202328"/>
    </source>
</evidence>
<evidence type="ECO:0000256" key="3">
    <source>
        <dbReference type="ARBA" id="ARBA00022475"/>
    </source>
</evidence>
<dbReference type="InterPro" id="IPR011041">
    <property type="entry name" value="Quinoprot_gluc/sorb_DH_b-prop"/>
</dbReference>
<protein>
    <recommendedName>
        <fullName evidence="12">Glucose/Sorbosone dehydrogenase domain-containing protein</fullName>
    </recommendedName>
</protein>
<feature type="signal peptide" evidence="11">
    <location>
        <begin position="1"/>
        <end position="24"/>
    </location>
</feature>
<keyword evidence="9" id="KW-0449">Lipoprotein</keyword>
<dbReference type="GO" id="GO:0016491">
    <property type="term" value="F:oxidoreductase activity"/>
    <property type="evidence" value="ECO:0007669"/>
    <property type="project" value="UniProtKB-KW"/>
</dbReference>
<evidence type="ECO:0000256" key="2">
    <source>
        <dbReference type="ARBA" id="ARBA00004193"/>
    </source>
</evidence>
<dbReference type="AlphaFoldDB" id="A0AAD4SYM2"/>
<evidence type="ECO:0000256" key="4">
    <source>
        <dbReference type="ARBA" id="ARBA00022729"/>
    </source>
</evidence>
<keyword evidence="6" id="KW-0560">Oxidoreductase</keyword>
<comment type="caution">
    <text evidence="13">The sequence shown here is derived from an EMBL/GenBank/DDBJ whole genome shotgun (WGS) entry which is preliminary data.</text>
</comment>
<dbReference type="EMBL" id="JAJJMB010007553">
    <property type="protein sequence ID" value="KAI3929956.1"/>
    <property type="molecule type" value="Genomic_DNA"/>
</dbReference>
<dbReference type="SUPFAM" id="SSF50952">
    <property type="entry name" value="Soluble quinoprotein glucose dehydrogenase"/>
    <property type="match status" value="1"/>
</dbReference>
<dbReference type="InterPro" id="IPR011042">
    <property type="entry name" value="6-blade_b-propeller_TolB-like"/>
</dbReference>
<evidence type="ECO:0000256" key="11">
    <source>
        <dbReference type="SAM" id="SignalP"/>
    </source>
</evidence>
<dbReference type="PANTHER" id="PTHR19328:SF13">
    <property type="entry name" value="HIPL1 PROTEIN"/>
    <property type="match status" value="1"/>
</dbReference>
<evidence type="ECO:0000256" key="5">
    <source>
        <dbReference type="ARBA" id="ARBA00022891"/>
    </source>
</evidence>
<evidence type="ECO:0000313" key="13">
    <source>
        <dbReference type="EMBL" id="KAI3929956.1"/>
    </source>
</evidence>
<dbReference type="Proteomes" id="UP001202328">
    <property type="component" value="Unassembled WGS sequence"/>
</dbReference>